<dbReference type="InterPro" id="IPR050270">
    <property type="entry name" value="DegV_domain_contain"/>
</dbReference>
<dbReference type="PANTHER" id="PTHR33434:SF4">
    <property type="entry name" value="PHOSPHATASE PROTEIN"/>
    <property type="match status" value="1"/>
</dbReference>
<dbReference type="InterPro" id="IPR004007">
    <property type="entry name" value="DhaL_dom"/>
</dbReference>
<dbReference type="Pfam" id="PF02734">
    <property type="entry name" value="Dak2"/>
    <property type="match status" value="1"/>
</dbReference>
<dbReference type="Pfam" id="PF13684">
    <property type="entry name" value="FakA-like_C"/>
    <property type="match status" value="1"/>
</dbReference>
<organism evidence="2">
    <name type="scientific">Candidatus Improbicoccus pseudotrichonymphae</name>
    <dbReference type="NCBI Taxonomy" id="3033792"/>
    <lineage>
        <taxon>Bacteria</taxon>
        <taxon>Bacillati</taxon>
        <taxon>Bacillota</taxon>
        <taxon>Clostridia</taxon>
        <taxon>Candidatus Improbicoccus</taxon>
    </lineage>
</organism>
<dbReference type="PROSITE" id="PS51480">
    <property type="entry name" value="DHAL"/>
    <property type="match status" value="1"/>
</dbReference>
<accession>A0AA48I378</accession>
<name>A0AA48I378_9FIRM</name>
<dbReference type="InterPro" id="IPR036117">
    <property type="entry name" value="DhaL_dom_sf"/>
</dbReference>
<dbReference type="EMBL" id="AP027924">
    <property type="protein sequence ID" value="BED92107.1"/>
    <property type="molecule type" value="Genomic_DNA"/>
</dbReference>
<dbReference type="KEGG" id="ips:CfP315_0692"/>
<reference evidence="2" key="1">
    <citation type="journal article" date="2023" name="ISME J.">
        <title>Emergence of putative energy parasites within Clostridia revealed by genome analysis of a novel endosymbiotic clade.</title>
        <authorList>
            <person name="Takahashi K."/>
            <person name="Kuwahara H."/>
            <person name="Horikawa Y."/>
            <person name="Izawa K."/>
            <person name="Kato D."/>
            <person name="Inagaki T."/>
            <person name="Yuki M."/>
            <person name="Ohkuma M."/>
            <person name="Hongoh Y."/>
        </authorList>
    </citation>
    <scope>NUCLEOTIDE SEQUENCE</scope>
    <source>
        <strain evidence="2">CfP3-15</strain>
    </source>
</reference>
<evidence type="ECO:0000313" key="2">
    <source>
        <dbReference type="EMBL" id="BED92107.1"/>
    </source>
</evidence>
<protein>
    <submittedName>
        <fullName evidence="2">DAK2 domain-containing protein</fullName>
    </submittedName>
</protein>
<dbReference type="InterPro" id="IPR033470">
    <property type="entry name" value="FakA-like_C"/>
</dbReference>
<dbReference type="InterPro" id="IPR019986">
    <property type="entry name" value="YloV-like"/>
</dbReference>
<dbReference type="SMART" id="SM01120">
    <property type="entry name" value="Dak2"/>
    <property type="match status" value="1"/>
</dbReference>
<dbReference type="AlphaFoldDB" id="A0AA48I378"/>
<dbReference type="NCBIfam" id="TIGR03599">
    <property type="entry name" value="YloV"/>
    <property type="match status" value="1"/>
</dbReference>
<proteinExistence type="predicted"/>
<dbReference type="InterPro" id="IPR048394">
    <property type="entry name" value="FakA-like_M"/>
</dbReference>
<evidence type="ECO:0000259" key="1">
    <source>
        <dbReference type="PROSITE" id="PS51480"/>
    </source>
</evidence>
<dbReference type="SMART" id="SM01121">
    <property type="entry name" value="Dak1_2"/>
    <property type="match status" value="1"/>
</dbReference>
<dbReference type="Gene3D" id="1.25.40.340">
    <property type="match status" value="1"/>
</dbReference>
<feature type="domain" description="DhaL" evidence="1">
    <location>
        <begin position="5"/>
        <end position="203"/>
    </location>
</feature>
<dbReference type="PANTHER" id="PTHR33434">
    <property type="entry name" value="DEGV DOMAIN-CONTAINING PROTEIN DR_1986-RELATED"/>
    <property type="match status" value="1"/>
</dbReference>
<dbReference type="Proteomes" id="UP001337580">
    <property type="component" value="Chromosome"/>
</dbReference>
<dbReference type="GO" id="GO:0006071">
    <property type="term" value="P:glycerol metabolic process"/>
    <property type="evidence" value="ECO:0007669"/>
    <property type="project" value="InterPro"/>
</dbReference>
<gene>
    <name evidence="2" type="ORF">CfP315_0692</name>
</gene>
<dbReference type="Pfam" id="PF21645">
    <property type="entry name" value="FakA-like_M"/>
    <property type="match status" value="1"/>
</dbReference>
<dbReference type="GO" id="GO:0004371">
    <property type="term" value="F:glycerone kinase activity"/>
    <property type="evidence" value="ECO:0007669"/>
    <property type="project" value="InterPro"/>
</dbReference>
<dbReference type="SUPFAM" id="SSF101473">
    <property type="entry name" value="DhaL-like"/>
    <property type="match status" value="1"/>
</dbReference>
<sequence>MIGSEIFMNSIISGANNIYKNRIHVNELNVFPVPDGDTGTNMSMTILEVAKKFENIKPESVTLSEAANILSYISLRNARGNSGVILSLILKGFKDAFKNIEKASPKDFIKALELGTKNAYEAVSKPTEGTILTVVRYSYEEGCAAIKESGNEPNNMNKIWERVCSGAKKALFNTPELLPILKKSGVVDAGGKGLCLILDGMMSFFKNGVIVNRKDSEEVEKNKFEKIVSNFDQVINFTYCTELIIEKSLKISSLNIDKYKENLKKIGDCVVLVEDDEIIKVHVHTNKPHEVMESALNIGNMLNVKIENMEEQRKKSLEMSSAKMTHEIKSSPEYKIAKPEKTFGILAVVSGKGLIEIFKNLGVDEVVEGGQTLNPSAGEIASAAQSIPAENIFILPNNQNIMLSSKQAKEFVKDRKLIVMPSKTIPQGISACMAFDENTTKTQNINFMTQAINSVKTGIVTYAEKDAEFNNLKIKKNDIIALNCDRFVLTGNDSYDIVVKLVDLMITKKSEFVTLIYGEKIVADNLKSVERKILDKHPKIQLQIFYGGSEIYHFIVSVE</sequence>